<keyword evidence="4" id="KW-1185">Reference proteome</keyword>
<name>A0A8K0V095_9AGAR</name>
<reference evidence="3" key="1">
    <citation type="journal article" date="2021" name="New Phytol.">
        <title>Evolutionary innovations through gain and loss of genes in the ectomycorrhizal Boletales.</title>
        <authorList>
            <person name="Wu G."/>
            <person name="Miyauchi S."/>
            <person name="Morin E."/>
            <person name="Kuo A."/>
            <person name="Drula E."/>
            <person name="Varga T."/>
            <person name="Kohler A."/>
            <person name="Feng B."/>
            <person name="Cao Y."/>
            <person name="Lipzen A."/>
            <person name="Daum C."/>
            <person name="Hundley H."/>
            <person name="Pangilinan J."/>
            <person name="Johnson J."/>
            <person name="Barry K."/>
            <person name="LaButti K."/>
            <person name="Ng V."/>
            <person name="Ahrendt S."/>
            <person name="Min B."/>
            <person name="Choi I.G."/>
            <person name="Park H."/>
            <person name="Plett J.M."/>
            <person name="Magnuson J."/>
            <person name="Spatafora J.W."/>
            <person name="Nagy L.G."/>
            <person name="Henrissat B."/>
            <person name="Grigoriev I.V."/>
            <person name="Yang Z.L."/>
            <person name="Xu J."/>
            <person name="Martin F.M."/>
        </authorList>
    </citation>
    <scope>NUCLEOTIDE SEQUENCE</scope>
    <source>
        <strain evidence="3">KKN 215</strain>
    </source>
</reference>
<comment type="caution">
    <text evidence="3">The sequence shown here is derived from an EMBL/GenBank/DDBJ whole genome shotgun (WGS) entry which is preliminary data.</text>
</comment>
<evidence type="ECO:0000313" key="4">
    <source>
        <dbReference type="Proteomes" id="UP000813824"/>
    </source>
</evidence>
<gene>
    <name evidence="3" type="ORF">BXZ70DRAFT_885104</name>
</gene>
<evidence type="ECO:0000313" key="3">
    <source>
        <dbReference type="EMBL" id="KAH8107064.1"/>
    </source>
</evidence>
<organism evidence="3 4">
    <name type="scientific">Cristinia sonorae</name>
    <dbReference type="NCBI Taxonomy" id="1940300"/>
    <lineage>
        <taxon>Eukaryota</taxon>
        <taxon>Fungi</taxon>
        <taxon>Dikarya</taxon>
        <taxon>Basidiomycota</taxon>
        <taxon>Agaricomycotina</taxon>
        <taxon>Agaricomycetes</taxon>
        <taxon>Agaricomycetidae</taxon>
        <taxon>Agaricales</taxon>
        <taxon>Pleurotineae</taxon>
        <taxon>Stephanosporaceae</taxon>
        <taxon>Cristinia</taxon>
    </lineage>
</organism>
<dbReference type="PROSITE" id="PS51184">
    <property type="entry name" value="JMJC"/>
    <property type="match status" value="1"/>
</dbReference>
<dbReference type="Gene3D" id="2.60.120.650">
    <property type="entry name" value="Cupin"/>
    <property type="match status" value="1"/>
</dbReference>
<accession>A0A8K0V095</accession>
<protein>
    <recommendedName>
        <fullName evidence="2">JmjC domain-containing protein</fullName>
    </recommendedName>
</protein>
<dbReference type="AlphaFoldDB" id="A0A8K0V095"/>
<proteinExistence type="predicted"/>
<dbReference type="SMART" id="SM00558">
    <property type="entry name" value="JmjC"/>
    <property type="match status" value="1"/>
</dbReference>
<evidence type="ECO:0000256" key="1">
    <source>
        <dbReference type="SAM" id="MobiDB-lite"/>
    </source>
</evidence>
<feature type="region of interest" description="Disordered" evidence="1">
    <location>
        <begin position="364"/>
        <end position="384"/>
    </location>
</feature>
<dbReference type="InterPro" id="IPR003347">
    <property type="entry name" value="JmjC_dom"/>
</dbReference>
<dbReference type="Proteomes" id="UP000813824">
    <property type="component" value="Unassembled WGS sequence"/>
</dbReference>
<feature type="domain" description="JmjC" evidence="2">
    <location>
        <begin position="125"/>
        <end position="293"/>
    </location>
</feature>
<dbReference type="SUPFAM" id="SSF51197">
    <property type="entry name" value="Clavaminate synthase-like"/>
    <property type="match status" value="1"/>
</dbReference>
<dbReference type="Pfam" id="PF02373">
    <property type="entry name" value="JmjC"/>
    <property type="match status" value="1"/>
</dbReference>
<dbReference type="OrthoDB" id="298344at2759"/>
<sequence length="491" mass="55891">MAVISPRGWSLDGLLHRGKNFIEVPRCRADDPNLLERIAAFEQNGIPLIIEGWHTLNSWPKELFTVDWLIEHLGKEEITVRDVNERSDYSITLGEFIARSRETAARYRKDGSQQGHLYNKDAHCPTEWEEWVQEQHLPEVLCPGSRHDMIGCLTEAEQVESLMCYLGIGGTFTPCHKDLCASSGQNLMCYTEDRGSSFWFMTESQVAPEAAQFFWDHVGKHLDWEEHTASIQDFANAPFTVYIAEQTLGDLVLVPPRSSHQVINSGGLTVKTSWSRMTVAGLETALYHELPLYRRVCRHEQYRVKHILYRAVSAKTEELKRYHQNKEVSHPTLTMTQLRELIRLFDVVLHEEYLQKHRDLRGTTRRTLGKKTSTSPSDEDVTASSARVVPNTQLSNLACDFCGADIFQSFFECTNCQDKKADVSDPMRVTVGNGLTLCPTCYVEGRTCNCGAMKTRQCRQFIQILRERNDAASVLNTVCPEQPAVICLDEK</sequence>
<dbReference type="EMBL" id="JAEVFJ010000002">
    <property type="protein sequence ID" value="KAH8107064.1"/>
    <property type="molecule type" value="Genomic_DNA"/>
</dbReference>
<evidence type="ECO:0000259" key="2">
    <source>
        <dbReference type="PROSITE" id="PS51184"/>
    </source>
</evidence>